<evidence type="ECO:0000313" key="10">
    <source>
        <dbReference type="EMBL" id="MEQ2308870.1"/>
    </source>
</evidence>
<keyword evidence="2" id="KW-0963">Cytoplasm</keyword>
<evidence type="ECO:0000259" key="9">
    <source>
        <dbReference type="SMART" id="SM00093"/>
    </source>
</evidence>
<evidence type="ECO:0000256" key="4">
    <source>
        <dbReference type="ARBA" id="ARBA00022900"/>
    </source>
</evidence>
<evidence type="ECO:0000256" key="1">
    <source>
        <dbReference type="ARBA" id="ARBA00004496"/>
    </source>
</evidence>
<dbReference type="EMBL" id="JAHRIP010070136">
    <property type="protein sequence ID" value="MEQ2308870.1"/>
    <property type="molecule type" value="Genomic_DNA"/>
</dbReference>
<comment type="subunit">
    <text evidence="6">Forms a complex with the monomeric form of beta-tryptase.</text>
</comment>
<dbReference type="InterPro" id="IPR036186">
    <property type="entry name" value="Serpin_sf"/>
</dbReference>
<dbReference type="PANTHER" id="PTHR11461:SF204">
    <property type="entry name" value="SERPIN B6"/>
    <property type="match status" value="1"/>
</dbReference>
<keyword evidence="3" id="KW-0646">Protease inhibitor</keyword>
<dbReference type="Gene3D" id="2.30.39.10">
    <property type="entry name" value="Alpha-1-antitrypsin, domain 1"/>
    <property type="match status" value="1"/>
</dbReference>
<keyword evidence="11" id="KW-1185">Reference proteome</keyword>
<dbReference type="InterPro" id="IPR023796">
    <property type="entry name" value="Serpin_dom"/>
</dbReference>
<dbReference type="InterPro" id="IPR023795">
    <property type="entry name" value="Serpin_CS"/>
</dbReference>
<keyword evidence="4" id="KW-0722">Serine protease inhibitor</keyword>
<evidence type="ECO:0000256" key="6">
    <source>
        <dbReference type="ARBA" id="ARBA00038828"/>
    </source>
</evidence>
<evidence type="ECO:0000256" key="7">
    <source>
        <dbReference type="ARBA" id="ARBA00039202"/>
    </source>
</evidence>
<dbReference type="SMART" id="SM00093">
    <property type="entry name" value="SERPIN"/>
    <property type="match status" value="1"/>
</dbReference>
<dbReference type="Pfam" id="PF00079">
    <property type="entry name" value="Serpin"/>
    <property type="match status" value="1"/>
</dbReference>
<evidence type="ECO:0000256" key="2">
    <source>
        <dbReference type="ARBA" id="ARBA00022490"/>
    </source>
</evidence>
<keyword evidence="5" id="KW-0007">Acetylation</keyword>
<dbReference type="Proteomes" id="UP001469553">
    <property type="component" value="Unassembled WGS sequence"/>
</dbReference>
<dbReference type="PANTHER" id="PTHR11461">
    <property type="entry name" value="SERINE PROTEASE INHIBITOR, SERPIN"/>
    <property type="match status" value="1"/>
</dbReference>
<evidence type="ECO:0000256" key="5">
    <source>
        <dbReference type="ARBA" id="ARBA00022990"/>
    </source>
</evidence>
<accession>A0ABV0ZTL4</accession>
<protein>
    <recommendedName>
        <fullName evidence="7">Serpin B6</fullName>
    </recommendedName>
</protein>
<gene>
    <name evidence="10" type="ORF">AMECASPLE_032741</name>
</gene>
<evidence type="ECO:0000313" key="11">
    <source>
        <dbReference type="Proteomes" id="UP001469553"/>
    </source>
</evidence>
<proteinExistence type="inferred from homology"/>
<evidence type="ECO:0000256" key="3">
    <source>
        <dbReference type="ARBA" id="ARBA00022690"/>
    </source>
</evidence>
<name>A0ABV0ZTL4_9TELE</name>
<comment type="caution">
    <text evidence="10">The sequence shown here is derived from an EMBL/GenBank/DDBJ whole genome shotgun (WGS) entry which is preliminary data.</text>
</comment>
<evidence type="ECO:0000256" key="8">
    <source>
        <dbReference type="RuleBase" id="RU000411"/>
    </source>
</evidence>
<dbReference type="SUPFAM" id="SSF56574">
    <property type="entry name" value="Serpins"/>
    <property type="match status" value="1"/>
</dbReference>
<dbReference type="InterPro" id="IPR000215">
    <property type="entry name" value="Serpin_fam"/>
</dbReference>
<feature type="domain" description="Serpin" evidence="9">
    <location>
        <begin position="1"/>
        <end position="223"/>
    </location>
</feature>
<dbReference type="PROSITE" id="PS00284">
    <property type="entry name" value="SERPIN"/>
    <property type="match status" value="1"/>
</dbReference>
<comment type="subcellular location">
    <subcellularLocation>
        <location evidence="1">Cytoplasm</location>
    </subcellularLocation>
</comment>
<reference evidence="10 11" key="1">
    <citation type="submission" date="2021-06" db="EMBL/GenBank/DDBJ databases">
        <authorList>
            <person name="Palmer J.M."/>
        </authorList>
    </citation>
    <scope>NUCLEOTIDE SEQUENCE [LARGE SCALE GENOMIC DNA]</scope>
    <source>
        <strain evidence="10 11">AS_MEX2019</strain>
        <tissue evidence="10">Muscle</tissue>
    </source>
</reference>
<dbReference type="InterPro" id="IPR042178">
    <property type="entry name" value="Serpin_sf_1"/>
</dbReference>
<dbReference type="Gene3D" id="3.30.497.10">
    <property type="entry name" value="Antithrombin, subunit I, domain 2"/>
    <property type="match status" value="1"/>
</dbReference>
<dbReference type="InterPro" id="IPR042185">
    <property type="entry name" value="Serpin_sf_2"/>
</dbReference>
<comment type="similarity">
    <text evidence="8">Belongs to the serpin family.</text>
</comment>
<sequence length="224" mass="25774">MNEMTRMILVNAIYFKGNWNKAFPRFSTFDAEFRLNKSDVKPVQMMEQKTNFNLAFIPEVNCQILEMPYKGKELSMLIFLPKEIEDDTTGLQKLENLLTYEKFMEWTQPDEMESCEVDVMLPRFKLEETYDLNQFLSSMGMVEAFNESKCDFSGMSSNKGLFLSKVSHKAFVEVNEEGTEAAAATAVIVADSVTFFTADHPFLFFIRHNLTMSVLFAGRFSSPK</sequence>
<organism evidence="10 11">
    <name type="scientific">Ameca splendens</name>
    <dbReference type="NCBI Taxonomy" id="208324"/>
    <lineage>
        <taxon>Eukaryota</taxon>
        <taxon>Metazoa</taxon>
        <taxon>Chordata</taxon>
        <taxon>Craniata</taxon>
        <taxon>Vertebrata</taxon>
        <taxon>Euteleostomi</taxon>
        <taxon>Actinopterygii</taxon>
        <taxon>Neopterygii</taxon>
        <taxon>Teleostei</taxon>
        <taxon>Neoteleostei</taxon>
        <taxon>Acanthomorphata</taxon>
        <taxon>Ovalentaria</taxon>
        <taxon>Atherinomorphae</taxon>
        <taxon>Cyprinodontiformes</taxon>
        <taxon>Goodeidae</taxon>
        <taxon>Ameca</taxon>
    </lineage>
</organism>